<dbReference type="AlphaFoldDB" id="A0A248UEH3"/>
<accession>A0A248UEH3</accession>
<protein>
    <submittedName>
        <fullName evidence="1">Uncharacterized protein</fullName>
    </submittedName>
</protein>
<organism evidence="1 2">
    <name type="scientific">Ochrobactrum quorumnocens</name>
    <dbReference type="NCBI Taxonomy" id="271865"/>
    <lineage>
        <taxon>Bacteria</taxon>
        <taxon>Pseudomonadati</taxon>
        <taxon>Pseudomonadota</taxon>
        <taxon>Alphaproteobacteria</taxon>
        <taxon>Hyphomicrobiales</taxon>
        <taxon>Brucellaceae</taxon>
        <taxon>Brucella/Ochrobactrum group</taxon>
        <taxon>Ochrobactrum</taxon>
    </lineage>
</organism>
<gene>
    <name evidence="1" type="ORF">CES85_1690</name>
</gene>
<name>A0A248UEH3_9HYPH</name>
<evidence type="ECO:0000313" key="1">
    <source>
        <dbReference type="EMBL" id="ASV85064.1"/>
    </source>
</evidence>
<reference evidence="1 2" key="1">
    <citation type="submission" date="2017-07" db="EMBL/GenBank/DDBJ databases">
        <title>Phylogenetic study on the rhizospheric bacterium Ochrobactrum sp. A44.</title>
        <authorList>
            <person name="Krzyzanowska D.M."/>
            <person name="Ossowicki A."/>
            <person name="Rajewska M."/>
            <person name="Maciag T."/>
            <person name="Kaczynski Z."/>
            <person name="Czerwicka M."/>
            <person name="Jafra S."/>
        </authorList>
    </citation>
    <scope>NUCLEOTIDE SEQUENCE [LARGE SCALE GENOMIC DNA]</scope>
    <source>
        <strain evidence="1 2">A44</strain>
    </source>
</reference>
<proteinExistence type="predicted"/>
<dbReference type="KEGG" id="och:CES85_1690"/>
<dbReference type="Proteomes" id="UP000215256">
    <property type="component" value="Chromosome 1"/>
</dbReference>
<sequence>MNAKPSSRSYRIQLGKHRYTPLQKNMRKNIIKQALGKKD</sequence>
<evidence type="ECO:0000313" key="2">
    <source>
        <dbReference type="Proteomes" id="UP000215256"/>
    </source>
</evidence>
<dbReference type="EMBL" id="CP022604">
    <property type="protein sequence ID" value="ASV85064.1"/>
    <property type="molecule type" value="Genomic_DNA"/>
</dbReference>